<accession>A0A7X9X6Z4</accession>
<dbReference type="InterPro" id="IPR029463">
    <property type="entry name" value="Lys_MEP"/>
</dbReference>
<gene>
    <name evidence="2" type="ORF">HHL14_17105</name>
</gene>
<name>A0A7X9X6Z4_9BURK</name>
<dbReference type="AlphaFoldDB" id="A0A7X9X6Z4"/>
<comment type="caution">
    <text evidence="2">The sequence shown here is derived from an EMBL/GenBank/DDBJ whole genome shotgun (WGS) entry which is preliminary data.</text>
</comment>
<proteinExistence type="predicted"/>
<organism evidence="2 3">
    <name type="scientific">Paraburkholderia antibiotica</name>
    <dbReference type="NCBI Taxonomy" id="2728839"/>
    <lineage>
        <taxon>Bacteria</taxon>
        <taxon>Pseudomonadati</taxon>
        <taxon>Pseudomonadota</taxon>
        <taxon>Betaproteobacteria</taxon>
        <taxon>Burkholderiales</taxon>
        <taxon>Burkholderiaceae</taxon>
        <taxon>Paraburkholderia</taxon>
    </lineage>
</organism>
<reference evidence="2 3" key="1">
    <citation type="submission" date="2020-04" db="EMBL/GenBank/DDBJ databases">
        <title>Paraburkholderia sp. G-4-1-8 isolated from soil.</title>
        <authorList>
            <person name="Dahal R.H."/>
        </authorList>
    </citation>
    <scope>NUCLEOTIDE SEQUENCE [LARGE SCALE GENOMIC DNA]</scope>
    <source>
        <strain evidence="2 3">G-4-1-8</strain>
    </source>
</reference>
<evidence type="ECO:0000259" key="1">
    <source>
        <dbReference type="SMART" id="SM01351"/>
    </source>
</evidence>
<feature type="domain" description="Lysine-specific metallo-endopeptidase" evidence="1">
    <location>
        <begin position="62"/>
        <end position="216"/>
    </location>
</feature>
<dbReference type="SMART" id="SM01351">
    <property type="entry name" value="Aspzincin_M35"/>
    <property type="match status" value="1"/>
</dbReference>
<dbReference type="InterPro" id="IPR034108">
    <property type="entry name" value="Pept_M35-like_proteobacteria"/>
</dbReference>
<dbReference type="Proteomes" id="UP000583127">
    <property type="component" value="Unassembled WGS sequence"/>
</dbReference>
<sequence>MNDDMEWHTVDDTAFTNTTPVSNRDVTINTTPICPNMTNKEFRKEAMRARDIGVELIKRRIEGLARWDEKEHERVSNFFGRADDATKKVLSDGLPRLLAAMQQLVPEKIVRWDSATNRMLSCVPPLDKGTNHAAVCKPDSEKRVIAIYSAYCESPFGFLRGTCKIKTIIHECTHFTDTFNSRDWAYADKESSLRVYALMKPEKAIENADSIVGYIANFDKVIS</sequence>
<dbReference type="SUPFAM" id="SSF55486">
    <property type="entry name" value="Metalloproteases ('zincins'), catalytic domain"/>
    <property type="match status" value="1"/>
</dbReference>
<dbReference type="EMBL" id="JABBFZ010000009">
    <property type="protein sequence ID" value="NML32550.1"/>
    <property type="molecule type" value="Genomic_DNA"/>
</dbReference>
<evidence type="ECO:0000313" key="3">
    <source>
        <dbReference type="Proteomes" id="UP000583127"/>
    </source>
</evidence>
<dbReference type="CDD" id="cd11007">
    <property type="entry name" value="M35_like_1"/>
    <property type="match status" value="1"/>
</dbReference>
<dbReference type="InterPro" id="IPR024079">
    <property type="entry name" value="MetalloPept_cat_dom_sf"/>
</dbReference>
<keyword evidence="3" id="KW-1185">Reference proteome</keyword>
<dbReference type="GO" id="GO:0004222">
    <property type="term" value="F:metalloendopeptidase activity"/>
    <property type="evidence" value="ECO:0007669"/>
    <property type="project" value="InterPro"/>
</dbReference>
<protein>
    <recommendedName>
        <fullName evidence="1">Lysine-specific metallo-endopeptidase domain-containing protein</fullName>
    </recommendedName>
</protein>
<evidence type="ECO:0000313" key="2">
    <source>
        <dbReference type="EMBL" id="NML32550.1"/>
    </source>
</evidence>
<dbReference type="RefSeq" id="WP_169498801.1">
    <property type="nucleotide sequence ID" value="NZ_JABBFZ010000009.1"/>
</dbReference>
<dbReference type="Pfam" id="PF14521">
    <property type="entry name" value="Aspzincin_M35"/>
    <property type="match status" value="1"/>
</dbReference>
<dbReference type="Gene3D" id="3.40.390.10">
    <property type="entry name" value="Collagenase (Catalytic Domain)"/>
    <property type="match status" value="1"/>
</dbReference>